<dbReference type="InterPro" id="IPR052382">
    <property type="entry name" value="ABHD10_acyl-thioesterase"/>
</dbReference>
<dbReference type="GO" id="GO:0004364">
    <property type="term" value="F:glutathione transferase activity"/>
    <property type="evidence" value="ECO:0007669"/>
    <property type="project" value="UniProtKB-EC"/>
</dbReference>
<dbReference type="EC" id="2.5.1.18" evidence="3"/>
<sequence length="277" mass="30847">MPEDMPNHKDDDLVNDTSVKFLDRAIADHHENIKNFRTAYRQQKGSNPGPGVVFLTGFKSDMDGSKAEALAAWCASEKRDFLRFDYFGHGRSEGDFIDGTVSLWREDVFSIISELTNGPQIIVGSSFGGWLSLMAACQKPLNIAALVLIAPAVDMTDKLMRLRFDQTMLKELDSKGVCYMPSDYDDEGYPITSNLIEDGAKYLMLEKGIEFEGPVRILHGRLDDSVPWSLSLELAGALESKDVEITFVEQGDHSLSEPENITLLTSTLSRLCDQIQL</sequence>
<gene>
    <name evidence="3" type="ORF">RS24_01793</name>
</gene>
<dbReference type="Proteomes" id="UP000016762">
    <property type="component" value="Unassembled WGS sequence"/>
</dbReference>
<dbReference type="OrthoDB" id="9813296at2"/>
<evidence type="ECO:0000256" key="1">
    <source>
        <dbReference type="ARBA" id="ARBA00022801"/>
    </source>
</evidence>
<keyword evidence="1" id="KW-0378">Hydrolase</keyword>
<dbReference type="AlphaFoldDB" id="U2WTA4"/>
<keyword evidence="4" id="KW-1185">Reference proteome</keyword>
<protein>
    <submittedName>
        <fullName evidence="3">Glutathione S-transferase protein</fullName>
        <ecNumber evidence="3">2.5.1.18</ecNumber>
    </submittedName>
</protein>
<evidence type="ECO:0000259" key="2">
    <source>
        <dbReference type="Pfam" id="PF12146"/>
    </source>
</evidence>
<dbReference type="eggNOG" id="COG1073">
    <property type="taxonomic scope" value="Bacteria"/>
</dbReference>
<dbReference type="EMBL" id="AWXE01000004">
    <property type="protein sequence ID" value="ERL46775.1"/>
    <property type="molecule type" value="Genomic_DNA"/>
</dbReference>
<accession>U2WTA4</accession>
<proteinExistence type="predicted"/>
<evidence type="ECO:0000313" key="4">
    <source>
        <dbReference type="Proteomes" id="UP000016762"/>
    </source>
</evidence>
<dbReference type="SUPFAM" id="SSF53474">
    <property type="entry name" value="alpha/beta-Hydrolases"/>
    <property type="match status" value="1"/>
</dbReference>
<dbReference type="InterPro" id="IPR029058">
    <property type="entry name" value="AB_hydrolase_fold"/>
</dbReference>
<reference evidence="3 4" key="1">
    <citation type="journal article" date="2014" name="FEMS Microbiol. Ecol.">
        <title>Genomic differentiation among two strains of the PS1 clade isolated from geographically separated marine habitats.</title>
        <authorList>
            <person name="Jimenez-Infante F."/>
            <person name="Ngugi D.K."/>
            <person name="Alam I."/>
            <person name="Rashid M."/>
            <person name="Baalawi W."/>
            <person name="Kamau A.A."/>
            <person name="Bajic V.B."/>
            <person name="Stingl U."/>
        </authorList>
    </citation>
    <scope>NUCLEOTIDE SEQUENCE [LARGE SCALE GENOMIC DNA]</scope>
    <source>
        <strain evidence="3 4">RS24</strain>
    </source>
</reference>
<dbReference type="InterPro" id="IPR022742">
    <property type="entry name" value="Hydrolase_4"/>
</dbReference>
<dbReference type="PANTHER" id="PTHR16138:SF7">
    <property type="entry name" value="PALMITOYL-PROTEIN THIOESTERASE ABHD10, MITOCHONDRIAL"/>
    <property type="match status" value="1"/>
</dbReference>
<dbReference type="STRING" id="1397666.RS24_01793"/>
<dbReference type="GO" id="GO:0016787">
    <property type="term" value="F:hydrolase activity"/>
    <property type="evidence" value="ECO:0007669"/>
    <property type="project" value="UniProtKB-KW"/>
</dbReference>
<comment type="caution">
    <text evidence="3">The sequence shown here is derived from an EMBL/GenBank/DDBJ whole genome shotgun (WGS) entry which is preliminary data.</text>
</comment>
<dbReference type="Gene3D" id="3.40.50.1820">
    <property type="entry name" value="alpha/beta hydrolase"/>
    <property type="match status" value="1"/>
</dbReference>
<feature type="domain" description="Serine aminopeptidase S33" evidence="2">
    <location>
        <begin position="52"/>
        <end position="161"/>
    </location>
</feature>
<dbReference type="PATRIC" id="fig|1397666.3.peg.1674"/>
<evidence type="ECO:0000313" key="3">
    <source>
        <dbReference type="EMBL" id="ERL46775.1"/>
    </source>
</evidence>
<dbReference type="PANTHER" id="PTHR16138">
    <property type="entry name" value="MYCOPHENOLIC ACID ACYL-GLUCURONIDE ESTERASE, MITOCHONDRIAL"/>
    <property type="match status" value="1"/>
</dbReference>
<dbReference type="RefSeq" id="WP_021777752.1">
    <property type="nucleotide sequence ID" value="NZ_AWXE01000004.1"/>
</dbReference>
<organism evidence="3 4">
    <name type="scientific">Candidatus Micropelagius thuwalensis</name>
    <dbReference type="NCBI Taxonomy" id="1397666"/>
    <lineage>
        <taxon>Bacteria</taxon>
        <taxon>Pseudomonadati</taxon>
        <taxon>Pseudomonadota</taxon>
        <taxon>Alphaproteobacteria</taxon>
        <taxon>PS1 clade</taxon>
        <taxon>Candidatus Micropelagius</taxon>
    </lineage>
</organism>
<dbReference type="Pfam" id="PF12146">
    <property type="entry name" value="Hydrolase_4"/>
    <property type="match status" value="1"/>
</dbReference>
<name>U2WTA4_9PROT</name>
<keyword evidence="3" id="KW-0808">Transferase</keyword>